<dbReference type="CDD" id="cd11296">
    <property type="entry name" value="O-FucT_like"/>
    <property type="match status" value="1"/>
</dbReference>
<dbReference type="Proteomes" id="UP001162640">
    <property type="component" value="Unassembled WGS sequence"/>
</dbReference>
<comment type="caution">
    <text evidence="1">The sequence shown here is derived from an EMBL/GenBank/DDBJ whole genome shotgun (WGS) entry which is preliminary data.</text>
</comment>
<evidence type="ECO:0000313" key="2">
    <source>
        <dbReference type="Proteomes" id="UP001162640"/>
    </source>
</evidence>
<organism evidence="1 2">
    <name type="scientific">Triparma laevis f. inornata</name>
    <dbReference type="NCBI Taxonomy" id="1714386"/>
    <lineage>
        <taxon>Eukaryota</taxon>
        <taxon>Sar</taxon>
        <taxon>Stramenopiles</taxon>
        <taxon>Ochrophyta</taxon>
        <taxon>Bolidophyceae</taxon>
        <taxon>Parmales</taxon>
        <taxon>Triparmaceae</taxon>
        <taxon>Triparma</taxon>
    </lineage>
</organism>
<protein>
    <submittedName>
        <fullName evidence="1">Uncharacterized protein</fullName>
    </submittedName>
</protein>
<dbReference type="Gene3D" id="3.40.50.11350">
    <property type="match status" value="1"/>
</dbReference>
<reference evidence="2" key="1">
    <citation type="journal article" date="2023" name="Commun. Biol.">
        <title>Genome analysis of Parmales, the sister group of diatoms, reveals the evolutionary specialization of diatoms from phago-mixotrophs to photoautotrophs.</title>
        <authorList>
            <person name="Ban H."/>
            <person name="Sato S."/>
            <person name="Yoshikawa S."/>
            <person name="Yamada K."/>
            <person name="Nakamura Y."/>
            <person name="Ichinomiya M."/>
            <person name="Sato N."/>
            <person name="Blanc-Mathieu R."/>
            <person name="Endo H."/>
            <person name="Kuwata A."/>
            <person name="Ogata H."/>
        </authorList>
    </citation>
    <scope>NUCLEOTIDE SEQUENCE [LARGE SCALE GENOMIC DNA]</scope>
</reference>
<evidence type="ECO:0000313" key="1">
    <source>
        <dbReference type="EMBL" id="GMH64181.1"/>
    </source>
</evidence>
<dbReference type="PANTHER" id="PTHR37220">
    <property type="entry name" value="O-FUCOSYLTRANSFERASE 23"/>
    <property type="match status" value="1"/>
</dbReference>
<gene>
    <name evidence="1" type="ORF">TL16_g03904</name>
</gene>
<sequence>MSDLKRGVHVVHVQLLGEGGRPLTAVSRRVFQIGDKLEIRGAGDRQSSWYSVYPNHLLFVMLDRPTGQLVNFPVNMQGYPVLAGQIRRALQFSGGVVELGGRVVSEFGRRGGRWMALHLRFEDDWKVHCEATNLAHFGGLDVCGGDVEEVGAKVEAFLGGEEGKDISGIFVAVGEDVRDEDLGGVLRLDGFGGGRVKVARRGGLGIELGVESHTLKSAIDYYICKSADVFVGNSFSSFAQEVAKEGVESWIYNGEGGRLEVRVDGGLLIEPGDVVGEWKGAVGMRDFLYLESRRVGGGEARSGGGDDREE</sequence>
<proteinExistence type="predicted"/>
<accession>A0A9W7A689</accession>
<feature type="non-terminal residue" evidence="1">
    <location>
        <position position="1"/>
    </location>
</feature>
<dbReference type="AlphaFoldDB" id="A0A9W7A689"/>
<dbReference type="EMBL" id="BLQM01000105">
    <property type="protein sequence ID" value="GMH64181.1"/>
    <property type="molecule type" value="Genomic_DNA"/>
</dbReference>
<name>A0A9W7A689_9STRA</name>
<feature type="non-terminal residue" evidence="1">
    <location>
        <position position="310"/>
    </location>
</feature>
<dbReference type="InterPro" id="IPR044982">
    <property type="entry name" value="AtOFT1-like"/>
</dbReference>
<dbReference type="PANTHER" id="PTHR37220:SF1">
    <property type="entry name" value="O-FUCOSYLTRANSFERASE 23"/>
    <property type="match status" value="1"/>
</dbReference>